<evidence type="ECO:0000256" key="1">
    <source>
        <dbReference type="SAM" id="Phobius"/>
    </source>
</evidence>
<keyword evidence="1" id="KW-0812">Transmembrane</keyword>
<sequence>MVTSPWMLATTVGLIAVHGVLAYYVYRLQTRLSPDRFEGTDPDELVQPDEGVAVCPECGAANELGYRFCRSCVGPLPGAVTFQRDSSNPLGRFTQ</sequence>
<reference evidence="3 4" key="1">
    <citation type="submission" date="2019-12" db="EMBL/GenBank/DDBJ databases">
        <title>Isolation and characterization of three novel carbon monoxide-oxidizing members of Halobacteria from salione crusts and soils.</title>
        <authorList>
            <person name="Myers M.R."/>
            <person name="King G.M."/>
        </authorList>
    </citation>
    <scope>NUCLEOTIDE SEQUENCE [LARGE SCALE GENOMIC DNA]</scope>
    <source>
        <strain evidence="3 4">WSH3</strain>
    </source>
</reference>
<dbReference type="OrthoDB" id="330661at2157"/>
<evidence type="ECO:0000313" key="4">
    <source>
        <dbReference type="Proteomes" id="UP000466535"/>
    </source>
</evidence>
<feature type="transmembrane region" description="Helical" evidence="1">
    <location>
        <begin position="6"/>
        <end position="26"/>
    </location>
</feature>
<name>A0A6B0T5F1_9EURY</name>
<dbReference type="InterPro" id="IPR055999">
    <property type="entry name" value="DUF7577"/>
</dbReference>
<keyword evidence="1" id="KW-1133">Transmembrane helix</keyword>
<dbReference type="RefSeq" id="WP_159762673.1">
    <property type="nucleotide sequence ID" value="NZ_WUUT01000001.1"/>
</dbReference>
<dbReference type="EMBL" id="WUUT01000001">
    <property type="protein sequence ID" value="MXR50552.1"/>
    <property type="molecule type" value="Genomic_DNA"/>
</dbReference>
<protein>
    <submittedName>
        <fullName evidence="3">Zinc ribbon domain-containing protein</fullName>
    </submittedName>
</protein>
<dbReference type="AlphaFoldDB" id="A0A6B0T5F1"/>
<feature type="domain" description="DUF7577" evidence="2">
    <location>
        <begin position="52"/>
        <end position="77"/>
    </location>
</feature>
<accession>A0A6B0T5F1</accession>
<dbReference type="Proteomes" id="UP000466535">
    <property type="component" value="Unassembled WGS sequence"/>
</dbReference>
<gene>
    <name evidence="3" type="ORF">GRX03_02875</name>
</gene>
<keyword evidence="4" id="KW-1185">Reference proteome</keyword>
<evidence type="ECO:0000313" key="3">
    <source>
        <dbReference type="EMBL" id="MXR50552.1"/>
    </source>
</evidence>
<evidence type="ECO:0000259" key="2">
    <source>
        <dbReference type="Pfam" id="PF24463"/>
    </source>
</evidence>
<dbReference type="Pfam" id="PF24463">
    <property type="entry name" value="DUF7577"/>
    <property type="match status" value="1"/>
</dbReference>
<comment type="caution">
    <text evidence="3">The sequence shown here is derived from an EMBL/GenBank/DDBJ whole genome shotgun (WGS) entry which is preliminary data.</text>
</comment>
<organism evidence="3 4">
    <name type="scientific">Halovenus carboxidivorans</name>
    <dbReference type="NCBI Taxonomy" id="2692199"/>
    <lineage>
        <taxon>Archaea</taxon>
        <taxon>Methanobacteriati</taxon>
        <taxon>Methanobacteriota</taxon>
        <taxon>Stenosarchaea group</taxon>
        <taxon>Halobacteria</taxon>
        <taxon>Halobacteriales</taxon>
        <taxon>Haloarculaceae</taxon>
        <taxon>Halovenus</taxon>
    </lineage>
</organism>
<keyword evidence="1" id="KW-0472">Membrane</keyword>
<proteinExistence type="predicted"/>